<comment type="caution">
    <text evidence="1">The sequence shown here is derived from an EMBL/GenBank/DDBJ whole genome shotgun (WGS) entry which is preliminary data.</text>
</comment>
<sequence>MNKLLTNNTKVGGFPLVLDDLRWFLGQLTAPNQQGIYQAFNNLLRGFGDDFIIQGCVLGGVSGAFTLTEGWILLDGELLKVDAQAAFDQAINNTFVKVTTFDSRGNKTFQNAAIEDTYEKNRANISGSSGNLSFIGDKLGVWQVYSFDAADFTSLTGTWVPSAGGQDIRTFILGKMMSISLRILTSTIASGPTAAIEFKIPRGKDAIANSMTTLGEITIAGTREVATFDTVNGTTIRIRRLDGSTIPNGSLIINGQMTFEIN</sequence>
<protein>
    <submittedName>
        <fullName evidence="1">Uncharacterized protein</fullName>
    </submittedName>
</protein>
<reference evidence="1" key="1">
    <citation type="journal article" date="2015" name="Nature">
        <title>Complex archaea that bridge the gap between prokaryotes and eukaryotes.</title>
        <authorList>
            <person name="Spang A."/>
            <person name="Saw J.H."/>
            <person name="Jorgensen S.L."/>
            <person name="Zaremba-Niedzwiedzka K."/>
            <person name="Martijn J."/>
            <person name="Lind A.E."/>
            <person name="van Eijk R."/>
            <person name="Schleper C."/>
            <person name="Guy L."/>
            <person name="Ettema T.J."/>
        </authorList>
    </citation>
    <scope>NUCLEOTIDE SEQUENCE</scope>
</reference>
<accession>A0A0F9RHG8</accession>
<organism evidence="1">
    <name type="scientific">marine sediment metagenome</name>
    <dbReference type="NCBI Taxonomy" id="412755"/>
    <lineage>
        <taxon>unclassified sequences</taxon>
        <taxon>metagenomes</taxon>
        <taxon>ecological metagenomes</taxon>
    </lineage>
</organism>
<proteinExistence type="predicted"/>
<gene>
    <name evidence="1" type="ORF">LCGC14_0894760</name>
</gene>
<dbReference type="AlphaFoldDB" id="A0A0F9RHG8"/>
<name>A0A0F9RHG8_9ZZZZ</name>
<dbReference type="EMBL" id="LAZR01002882">
    <property type="protein sequence ID" value="KKN24451.1"/>
    <property type="molecule type" value="Genomic_DNA"/>
</dbReference>
<evidence type="ECO:0000313" key="1">
    <source>
        <dbReference type="EMBL" id="KKN24451.1"/>
    </source>
</evidence>